<organism evidence="1 2">
    <name type="scientific">Planomonospora sphaerica</name>
    <dbReference type="NCBI Taxonomy" id="161355"/>
    <lineage>
        <taxon>Bacteria</taxon>
        <taxon>Bacillati</taxon>
        <taxon>Actinomycetota</taxon>
        <taxon>Actinomycetes</taxon>
        <taxon>Streptosporangiales</taxon>
        <taxon>Streptosporangiaceae</taxon>
        <taxon>Planomonospora</taxon>
    </lineage>
</organism>
<reference evidence="1 2" key="1">
    <citation type="journal article" date="2016" name="Genome Announc.">
        <title>Draft Genome Sequence of Planomonospora sphaerica JCM9374, a Rare Actinomycete.</title>
        <authorList>
            <person name="Dohra H."/>
            <person name="Suzuki T."/>
            <person name="Inoue Y."/>
            <person name="Kodani S."/>
        </authorList>
    </citation>
    <scope>NUCLEOTIDE SEQUENCE [LARGE SCALE GENOMIC DNA]</scope>
    <source>
        <strain evidence="1 2">JCM 9374</strain>
    </source>
</reference>
<protein>
    <submittedName>
        <fullName evidence="1">Uncharacterized protein</fullName>
    </submittedName>
</protein>
<dbReference type="STRING" id="161355.PS9374_05668"/>
<accession>A0A171DM37</accession>
<dbReference type="AlphaFoldDB" id="A0A171DM37"/>
<dbReference type="Proteomes" id="UP000077701">
    <property type="component" value="Unassembled WGS sequence"/>
</dbReference>
<evidence type="ECO:0000313" key="1">
    <source>
        <dbReference type="EMBL" id="GAT69988.1"/>
    </source>
</evidence>
<reference evidence="2" key="2">
    <citation type="submission" date="2016-04" db="EMBL/GenBank/DDBJ databases">
        <title>Planomonospora sphaerica JCM9374 whole genome shotgun sequence.</title>
        <authorList>
            <person name="Suzuki T."/>
            <person name="Dohra H."/>
            <person name="Kodani S."/>
        </authorList>
    </citation>
    <scope>NUCLEOTIDE SEQUENCE [LARGE SCALE GENOMIC DNA]</scope>
    <source>
        <strain evidence="2">JCM 9374</strain>
    </source>
</reference>
<dbReference type="RefSeq" id="WP_068901815.1">
    <property type="nucleotide sequence ID" value="NZ_BDCX01000015.1"/>
</dbReference>
<dbReference type="EMBL" id="BDCX01000015">
    <property type="protein sequence ID" value="GAT69988.1"/>
    <property type="molecule type" value="Genomic_DNA"/>
</dbReference>
<proteinExistence type="predicted"/>
<name>A0A171DM37_9ACTN</name>
<dbReference type="OrthoDB" id="1248892at2"/>
<comment type="caution">
    <text evidence="1">The sequence shown here is derived from an EMBL/GenBank/DDBJ whole genome shotgun (WGS) entry which is preliminary data.</text>
</comment>
<evidence type="ECO:0000313" key="2">
    <source>
        <dbReference type="Proteomes" id="UP000077701"/>
    </source>
</evidence>
<sequence>MVFIEKNMRPLDPISVGGRPYKRYHVDTPDRPIEPEVEKAAYEYLPALVPAPADDSPAGWTVLHRGGDTGAYLLVYTWAWDNVVEVHTAAAGQPAVGCPDEDPSNFVPETRRWAGCVWELPALEYERAAWVRHMFAGDAPDLGGYLADTRPEGPVGR</sequence>
<gene>
    <name evidence="1" type="ORF">PS9374_05668</name>
</gene>
<keyword evidence="2" id="KW-1185">Reference proteome</keyword>